<proteinExistence type="predicted"/>
<dbReference type="EMBL" id="GDHC01010489">
    <property type="protein sequence ID" value="JAQ08140.1"/>
    <property type="molecule type" value="Transcribed_RNA"/>
</dbReference>
<dbReference type="AlphaFoldDB" id="A0A146LP26"/>
<name>A0A146LP26_LYGHE</name>
<feature type="non-terminal residue" evidence="1">
    <location>
        <position position="1"/>
    </location>
</feature>
<gene>
    <name evidence="1" type="ORF">g.76771</name>
</gene>
<accession>A0A146LP26</accession>
<reference evidence="1" key="1">
    <citation type="journal article" date="2016" name="Gigascience">
        <title>De novo construction of an expanded transcriptome assembly for the western tarnished plant bug, Lygus hesperus.</title>
        <authorList>
            <person name="Tassone E.E."/>
            <person name="Geib S.M."/>
            <person name="Hall B."/>
            <person name="Fabrick J.A."/>
            <person name="Brent C.S."/>
            <person name="Hull J.J."/>
        </authorList>
    </citation>
    <scope>NUCLEOTIDE SEQUENCE</scope>
</reference>
<organism evidence="1">
    <name type="scientific">Lygus hesperus</name>
    <name type="common">Western plant bug</name>
    <dbReference type="NCBI Taxonomy" id="30085"/>
    <lineage>
        <taxon>Eukaryota</taxon>
        <taxon>Metazoa</taxon>
        <taxon>Ecdysozoa</taxon>
        <taxon>Arthropoda</taxon>
        <taxon>Hexapoda</taxon>
        <taxon>Insecta</taxon>
        <taxon>Pterygota</taxon>
        <taxon>Neoptera</taxon>
        <taxon>Paraneoptera</taxon>
        <taxon>Hemiptera</taxon>
        <taxon>Heteroptera</taxon>
        <taxon>Panheteroptera</taxon>
        <taxon>Cimicomorpha</taxon>
        <taxon>Miridae</taxon>
        <taxon>Mirini</taxon>
        <taxon>Lygus</taxon>
    </lineage>
</organism>
<sequence length="143" mass="16403">SDGKFSSFEGFHPPTSQHYSLHGVKYPRPTFQLPLLFPPIVVGLIDHVMVWTRPDTLEWHWKPEVEDLDQEVEDKSAGLTITNLTKITVDAPRRWQTKRLRIGRNGHLFAKTSTPTRRRGSGLSQVKSYRNCDHGHFSITSIL</sequence>
<protein>
    <submittedName>
        <fullName evidence="1">Uncharacterized protein</fullName>
    </submittedName>
</protein>
<evidence type="ECO:0000313" key="1">
    <source>
        <dbReference type="EMBL" id="JAQ08140.1"/>
    </source>
</evidence>